<protein>
    <submittedName>
        <fullName evidence="1">Uncharacterized protein</fullName>
    </submittedName>
</protein>
<accession>A0A0C9VKC1</accession>
<dbReference type="Proteomes" id="UP000053820">
    <property type="component" value="Unassembled WGS sequence"/>
</dbReference>
<sequence length="228" mass="26136">MARDCPSHTYYVLLRRTSRRGRHRVLTRSVQLGAQQSSRILDVLNLPFDVTYKYWKDHAPRLPRLLTPRSAVYNLESKQLAYPLSFAPPTLFLWEKVGAWSPFRKKATHALHFFIDIDAPLSSIGLTQILSIVCGMATTRTDKRIQGLGYILTSDGVMGTMLCRANQLDLRTMPASMYLSPLEHMKVNNREFMAACFPDTCEYMCTDLYISRCLKFSRVLGFTDNERA</sequence>
<reference evidence="1 2" key="1">
    <citation type="submission" date="2014-04" db="EMBL/GenBank/DDBJ databases">
        <title>Evolutionary Origins and Diversification of the Mycorrhizal Mutualists.</title>
        <authorList>
            <consortium name="DOE Joint Genome Institute"/>
            <consortium name="Mycorrhizal Genomics Consortium"/>
            <person name="Kohler A."/>
            <person name="Kuo A."/>
            <person name="Nagy L.G."/>
            <person name="Floudas D."/>
            <person name="Copeland A."/>
            <person name="Barry K.W."/>
            <person name="Cichocki N."/>
            <person name="Veneault-Fourrey C."/>
            <person name="LaButti K."/>
            <person name="Lindquist E.A."/>
            <person name="Lipzen A."/>
            <person name="Lundell T."/>
            <person name="Morin E."/>
            <person name="Murat C."/>
            <person name="Riley R."/>
            <person name="Ohm R."/>
            <person name="Sun H."/>
            <person name="Tunlid A."/>
            <person name="Henrissat B."/>
            <person name="Grigoriev I.V."/>
            <person name="Hibbett D.S."/>
            <person name="Martin F."/>
        </authorList>
    </citation>
    <scope>NUCLEOTIDE SEQUENCE [LARGE SCALE GENOMIC DNA]</scope>
    <source>
        <strain evidence="1 2">MD-312</strain>
    </source>
</reference>
<dbReference type="AlphaFoldDB" id="A0A0C9VKC1"/>
<organism evidence="1 2">
    <name type="scientific">Hydnomerulius pinastri MD-312</name>
    <dbReference type="NCBI Taxonomy" id="994086"/>
    <lineage>
        <taxon>Eukaryota</taxon>
        <taxon>Fungi</taxon>
        <taxon>Dikarya</taxon>
        <taxon>Basidiomycota</taxon>
        <taxon>Agaricomycotina</taxon>
        <taxon>Agaricomycetes</taxon>
        <taxon>Agaricomycetidae</taxon>
        <taxon>Boletales</taxon>
        <taxon>Boletales incertae sedis</taxon>
        <taxon>Leucogyrophana</taxon>
    </lineage>
</organism>
<proteinExistence type="predicted"/>
<gene>
    <name evidence="1" type="ORF">HYDPIDRAFT_34645</name>
</gene>
<dbReference type="HOGENOM" id="CLU_103859_0_0_1"/>
<evidence type="ECO:0000313" key="1">
    <source>
        <dbReference type="EMBL" id="KIJ57950.1"/>
    </source>
</evidence>
<dbReference type="OrthoDB" id="2686167at2759"/>
<keyword evidence="2" id="KW-1185">Reference proteome</keyword>
<evidence type="ECO:0000313" key="2">
    <source>
        <dbReference type="Proteomes" id="UP000053820"/>
    </source>
</evidence>
<dbReference type="EMBL" id="KN840039">
    <property type="protein sequence ID" value="KIJ57950.1"/>
    <property type="molecule type" value="Genomic_DNA"/>
</dbReference>
<name>A0A0C9VKC1_9AGAM</name>